<protein>
    <submittedName>
        <fullName evidence="1">Uncharacterized protein</fullName>
    </submittedName>
</protein>
<gene>
    <name evidence="1" type="ORF">KIN20_028361</name>
</gene>
<keyword evidence="2" id="KW-1185">Reference proteome</keyword>
<dbReference type="AlphaFoldDB" id="A0AAD5R106"/>
<reference evidence="1" key="1">
    <citation type="submission" date="2021-06" db="EMBL/GenBank/DDBJ databases">
        <title>Parelaphostrongylus tenuis whole genome reference sequence.</title>
        <authorList>
            <person name="Garwood T.J."/>
            <person name="Larsen P.A."/>
            <person name="Fountain-Jones N.M."/>
            <person name="Garbe J.R."/>
            <person name="Macchietto M.G."/>
            <person name="Kania S.A."/>
            <person name="Gerhold R.W."/>
            <person name="Richards J.E."/>
            <person name="Wolf T.M."/>
        </authorList>
    </citation>
    <scope>NUCLEOTIDE SEQUENCE</scope>
    <source>
        <strain evidence="1">MNPRO001-30</strain>
        <tissue evidence="1">Meninges</tissue>
    </source>
</reference>
<evidence type="ECO:0000313" key="2">
    <source>
        <dbReference type="Proteomes" id="UP001196413"/>
    </source>
</evidence>
<proteinExistence type="predicted"/>
<evidence type="ECO:0000313" key="1">
    <source>
        <dbReference type="EMBL" id="KAJ1367451.1"/>
    </source>
</evidence>
<sequence length="105" mass="11842">MRAIKQVLGSNGRFRLMTDEGLCQQLPKWIHHYSPQKSVEATPAIHEEEFNIGNDPLVSGYDTNISFESSLLSDAFPNYEVIDEGGLYGLSEIKTKPRMEVPDQD</sequence>
<comment type="caution">
    <text evidence="1">The sequence shown here is derived from an EMBL/GenBank/DDBJ whole genome shotgun (WGS) entry which is preliminary data.</text>
</comment>
<dbReference type="EMBL" id="JAHQIW010005905">
    <property type="protein sequence ID" value="KAJ1367451.1"/>
    <property type="molecule type" value="Genomic_DNA"/>
</dbReference>
<dbReference type="Proteomes" id="UP001196413">
    <property type="component" value="Unassembled WGS sequence"/>
</dbReference>
<organism evidence="1 2">
    <name type="scientific">Parelaphostrongylus tenuis</name>
    <name type="common">Meningeal worm</name>
    <dbReference type="NCBI Taxonomy" id="148309"/>
    <lineage>
        <taxon>Eukaryota</taxon>
        <taxon>Metazoa</taxon>
        <taxon>Ecdysozoa</taxon>
        <taxon>Nematoda</taxon>
        <taxon>Chromadorea</taxon>
        <taxon>Rhabditida</taxon>
        <taxon>Rhabditina</taxon>
        <taxon>Rhabditomorpha</taxon>
        <taxon>Strongyloidea</taxon>
        <taxon>Metastrongylidae</taxon>
        <taxon>Parelaphostrongylus</taxon>
    </lineage>
</organism>
<accession>A0AAD5R106</accession>
<name>A0AAD5R106_PARTN</name>